<dbReference type="SUPFAM" id="SSF52540">
    <property type="entry name" value="P-loop containing nucleoside triphosphate hydrolases"/>
    <property type="match status" value="1"/>
</dbReference>
<keyword evidence="1" id="KW-0813">Transport</keyword>
<dbReference type="PANTHER" id="PTHR42939">
    <property type="entry name" value="ABC TRANSPORTER ATP-BINDING PROTEIN ALBC-RELATED"/>
    <property type="match status" value="1"/>
</dbReference>
<proteinExistence type="predicted"/>
<dbReference type="InterPro" id="IPR051782">
    <property type="entry name" value="ABC_Transporter_VariousFunc"/>
</dbReference>
<dbReference type="SMART" id="SM00382">
    <property type="entry name" value="AAA"/>
    <property type="match status" value="1"/>
</dbReference>
<dbReference type="GO" id="GO:0016887">
    <property type="term" value="F:ATP hydrolysis activity"/>
    <property type="evidence" value="ECO:0007669"/>
    <property type="project" value="InterPro"/>
</dbReference>
<dbReference type="InterPro" id="IPR027417">
    <property type="entry name" value="P-loop_NTPase"/>
</dbReference>
<evidence type="ECO:0000256" key="2">
    <source>
        <dbReference type="ARBA" id="ARBA00022741"/>
    </source>
</evidence>
<sequence>MTHKIIEIKDLIKEFPNGRRAIDGLNLSVNKGEIFGLIGPNGAGKTTTIKILLGLMEPTKGEALIFNQKIPTNRQKLLQKIGYVSESSTLYPNMTVEEILKFTQGFYPQWDKSLEERYLEMFSLRKKDRVKNLSKGMKNQLSLIAALSYKPDLLILDEPTSGLDPIWRQDFLQAIIGEIANWGNTVFFSSHILSEVERIADTVAIIKSGKIALQRQMDDIKLNEKVIRVVFQREINEEKLLFKGVREISRQGKGYIIKVAENFDEVYRAITEIPHFTVEILERNLEDIFMEYAKKEVKKDV</sequence>
<dbReference type="RefSeq" id="WP_213168879.1">
    <property type="nucleotide sequence ID" value="NZ_CP058559.1"/>
</dbReference>
<name>A0A7G9W832_ALKCA</name>
<gene>
    <name evidence="5" type="ORF">HYG86_08675</name>
</gene>
<keyword evidence="2" id="KW-0547">Nucleotide-binding</keyword>
<dbReference type="InterPro" id="IPR003439">
    <property type="entry name" value="ABC_transporter-like_ATP-bd"/>
</dbReference>
<feature type="domain" description="ABC transporter" evidence="4">
    <location>
        <begin position="6"/>
        <end position="233"/>
    </location>
</feature>
<protein>
    <submittedName>
        <fullName evidence="5">ABC transporter ATP-binding protein</fullName>
    </submittedName>
</protein>
<dbReference type="CDD" id="cd03230">
    <property type="entry name" value="ABC_DR_subfamily_A"/>
    <property type="match status" value="1"/>
</dbReference>
<evidence type="ECO:0000256" key="1">
    <source>
        <dbReference type="ARBA" id="ARBA00022448"/>
    </source>
</evidence>
<evidence type="ECO:0000259" key="4">
    <source>
        <dbReference type="PROSITE" id="PS50893"/>
    </source>
</evidence>
<evidence type="ECO:0000313" key="5">
    <source>
        <dbReference type="EMBL" id="QNO14844.1"/>
    </source>
</evidence>
<dbReference type="Gene3D" id="3.40.50.300">
    <property type="entry name" value="P-loop containing nucleotide triphosphate hydrolases"/>
    <property type="match status" value="1"/>
</dbReference>
<reference evidence="5 6" key="1">
    <citation type="submission" date="2020-07" db="EMBL/GenBank/DDBJ databases">
        <title>Alkalicella. sp. LB2 genome.</title>
        <authorList>
            <person name="Postec A."/>
            <person name="Quemeneur M."/>
        </authorList>
    </citation>
    <scope>NUCLEOTIDE SEQUENCE [LARGE SCALE GENOMIC DNA]</scope>
    <source>
        <strain evidence="5 6">LB2</strain>
    </source>
</reference>
<dbReference type="Pfam" id="PF00005">
    <property type="entry name" value="ABC_tran"/>
    <property type="match status" value="1"/>
</dbReference>
<dbReference type="Proteomes" id="UP000516160">
    <property type="component" value="Chromosome"/>
</dbReference>
<accession>A0A7G9W832</accession>
<dbReference type="PANTHER" id="PTHR42939:SF1">
    <property type="entry name" value="ABC TRANSPORTER ATP-BINDING PROTEIN ALBC-RELATED"/>
    <property type="match status" value="1"/>
</dbReference>
<dbReference type="KEGG" id="acae:HYG86_08675"/>
<keyword evidence="6" id="KW-1185">Reference proteome</keyword>
<keyword evidence="3 5" id="KW-0067">ATP-binding</keyword>
<evidence type="ECO:0000256" key="3">
    <source>
        <dbReference type="ARBA" id="ARBA00022840"/>
    </source>
</evidence>
<dbReference type="InterPro" id="IPR003593">
    <property type="entry name" value="AAA+_ATPase"/>
</dbReference>
<evidence type="ECO:0000313" key="6">
    <source>
        <dbReference type="Proteomes" id="UP000516160"/>
    </source>
</evidence>
<dbReference type="AlphaFoldDB" id="A0A7G9W832"/>
<dbReference type="EMBL" id="CP058559">
    <property type="protein sequence ID" value="QNO14844.1"/>
    <property type="molecule type" value="Genomic_DNA"/>
</dbReference>
<dbReference type="GO" id="GO:0005524">
    <property type="term" value="F:ATP binding"/>
    <property type="evidence" value="ECO:0007669"/>
    <property type="project" value="UniProtKB-KW"/>
</dbReference>
<dbReference type="PROSITE" id="PS50893">
    <property type="entry name" value="ABC_TRANSPORTER_2"/>
    <property type="match status" value="1"/>
</dbReference>
<organism evidence="5 6">
    <name type="scientific">Alkalicella caledoniensis</name>
    <dbReference type="NCBI Taxonomy" id="2731377"/>
    <lineage>
        <taxon>Bacteria</taxon>
        <taxon>Bacillati</taxon>
        <taxon>Bacillota</taxon>
        <taxon>Clostridia</taxon>
        <taxon>Eubacteriales</taxon>
        <taxon>Proteinivoracaceae</taxon>
        <taxon>Alkalicella</taxon>
    </lineage>
</organism>